<dbReference type="AlphaFoldDB" id="A0A1E1IXK0"/>
<dbReference type="GO" id="GO:0005737">
    <property type="term" value="C:cytoplasm"/>
    <property type="evidence" value="ECO:0007669"/>
    <property type="project" value="UniProtKB-ARBA"/>
</dbReference>
<evidence type="ECO:0000313" key="2">
    <source>
        <dbReference type="EMBL" id="CCM16037.1"/>
    </source>
</evidence>
<dbReference type="SUPFAM" id="SSF52540">
    <property type="entry name" value="P-loop containing nucleoside triphosphate hydrolases"/>
    <property type="match status" value="1"/>
</dbReference>
<dbReference type="GO" id="GO:0005524">
    <property type="term" value="F:ATP binding"/>
    <property type="evidence" value="ECO:0007669"/>
    <property type="project" value="InterPro"/>
</dbReference>
<dbReference type="InterPro" id="IPR027417">
    <property type="entry name" value="P-loop_NTPase"/>
</dbReference>
<dbReference type="Gene3D" id="3.40.50.300">
    <property type="entry name" value="P-loop containing nucleotide triphosphate hydrolases"/>
    <property type="match status" value="1"/>
</dbReference>
<evidence type="ECO:0000256" key="1">
    <source>
        <dbReference type="ARBA" id="ARBA00006235"/>
    </source>
</evidence>
<dbReference type="InterPro" id="IPR010448">
    <property type="entry name" value="Torsin"/>
</dbReference>
<dbReference type="PRINTS" id="PR00300">
    <property type="entry name" value="CLPPROTEASEA"/>
</dbReference>
<dbReference type="PANTHER" id="PTHR10760:SF2">
    <property type="entry name" value="LD13476P-RELATED"/>
    <property type="match status" value="1"/>
</dbReference>
<accession>A0A1E1IXK0</accession>
<dbReference type="GO" id="GO:0016887">
    <property type="term" value="F:ATP hydrolysis activity"/>
    <property type="evidence" value="ECO:0007669"/>
    <property type="project" value="InterPro"/>
</dbReference>
<dbReference type="EMBL" id="CALQ01000995">
    <property type="protein sequence ID" value="CCM16037.1"/>
    <property type="molecule type" value="Genomic_DNA"/>
</dbReference>
<comment type="similarity">
    <text evidence="1">Belongs to the ClpA/ClpB family. Torsin subfamily.</text>
</comment>
<protein>
    <recommendedName>
        <fullName evidence="3">AAA+ ATPase domain-containing protein</fullName>
    </recommendedName>
</protein>
<name>A0A1E1IXK0_LEIGU</name>
<gene>
    <name evidence="2" type="primary">LgM4147LRVhigh.24.01200.00010</name>
    <name evidence="2" type="ORF">BN36_2435470</name>
</gene>
<evidence type="ECO:0008006" key="3">
    <source>
        <dbReference type="Google" id="ProtNLM"/>
    </source>
</evidence>
<sequence length="397" mass="43192">MYCFVSVLAVFVAALVALLIPQLLDPIYVIPAADAAAPFCSEPPLCARKDRTMRQQLLCIIGSTPLKLTSPAYRQYAVSRLKRYVDNSIRGQSVALSVIERVRYKLVHVHEPMVLHFAGDNGVGKTRLAELISLAIGQKCGDAACSIGDTTLVLSGTSYDGMTVAEFRNAVVPVVVRHAQRYPNNGVVIFNELTSLEPNKVRVLLPLLGRGTNFPEYPSVSIAPLLVILTTDFGREGRTRGKSLLEMRAFITDEFTELYSKEAASHVRTFPFLPISLSTAGDIVRVVVREIGCSAPQPLCLTINDSAVLWLVEKTKMLLPAENGRAVAFETKLQVEALLEEVMANNALEGGTITTDEIYMDVAETCSYRRCTILLEGDGTLAIACQGTGTHTRVSSG</sequence>
<dbReference type="PANTHER" id="PTHR10760">
    <property type="entry name" value="TORSIN"/>
    <property type="match status" value="1"/>
</dbReference>
<reference evidence="2" key="1">
    <citation type="submission" date="2012-08" db="EMBL/GenBank/DDBJ databases">
        <title>Comparative genomics of metastatic and non-metastatic Leishmania guyanensis provides insights into polygenic factors involved in Leishmania RNA virus infection.</title>
        <authorList>
            <person name="Smith D."/>
            <person name="Hertz-Fowler C."/>
            <person name="Martin R."/>
            <person name="Dickens N."/>
            <person name="Fasel N."/>
            <person name="Falquet L."/>
            <person name="Beverley S."/>
            <person name="Zangger H."/>
            <person name="Calderon-Copete S."/>
            <person name="Mottram J."/>
            <person name="Xenarios I."/>
        </authorList>
    </citation>
    <scope>NUCLEOTIDE SEQUENCE</scope>
    <source>
        <strain evidence="2">MHOM/BR/75/M4147/SSU:IR2SAT-LUC</strain>
    </source>
</reference>
<proteinExistence type="inferred from homology"/>
<organism evidence="2">
    <name type="scientific">Leishmania guyanensis</name>
    <dbReference type="NCBI Taxonomy" id="5670"/>
    <lineage>
        <taxon>Eukaryota</taxon>
        <taxon>Discoba</taxon>
        <taxon>Euglenozoa</taxon>
        <taxon>Kinetoplastea</taxon>
        <taxon>Metakinetoplastina</taxon>
        <taxon>Trypanosomatida</taxon>
        <taxon>Trypanosomatidae</taxon>
        <taxon>Leishmaniinae</taxon>
        <taxon>Leishmania</taxon>
        <taxon>Leishmania guyanensis species complex</taxon>
    </lineage>
</organism>
<dbReference type="InterPro" id="IPR001270">
    <property type="entry name" value="ClpA/B"/>
</dbReference>